<name>A0ABS1TIA8_9BACI</name>
<dbReference type="EMBL" id="JAESWB010000025">
    <property type="protein sequence ID" value="MBL4951046.1"/>
    <property type="molecule type" value="Genomic_DNA"/>
</dbReference>
<dbReference type="RefSeq" id="WP_202651994.1">
    <property type="nucleotide sequence ID" value="NZ_JAESWB010000025.1"/>
</dbReference>
<sequence length="78" mass="9269">MRVLVSGVIYDSTKTPIVIEFDVNERLLFNGMKKFVSAPPEYVEERRNELMDKPLEKLQKDYMRELLQTQMSKTEEIE</sequence>
<comment type="caution">
    <text evidence="1">The sequence shown here is derived from an EMBL/GenBank/DDBJ whole genome shotgun (WGS) entry which is preliminary data.</text>
</comment>
<proteinExistence type="predicted"/>
<protein>
    <submittedName>
        <fullName evidence="1">Uncharacterized protein</fullName>
    </submittedName>
</protein>
<evidence type="ECO:0000313" key="2">
    <source>
        <dbReference type="Proteomes" id="UP000623967"/>
    </source>
</evidence>
<organism evidence="1 2">
    <name type="scientific">Neobacillus paridis</name>
    <dbReference type="NCBI Taxonomy" id="2803862"/>
    <lineage>
        <taxon>Bacteria</taxon>
        <taxon>Bacillati</taxon>
        <taxon>Bacillota</taxon>
        <taxon>Bacilli</taxon>
        <taxon>Bacillales</taxon>
        <taxon>Bacillaceae</taxon>
        <taxon>Neobacillus</taxon>
    </lineage>
</organism>
<accession>A0ABS1TIA8</accession>
<keyword evidence="2" id="KW-1185">Reference proteome</keyword>
<gene>
    <name evidence="1" type="ORF">JK635_02175</name>
</gene>
<evidence type="ECO:0000313" key="1">
    <source>
        <dbReference type="EMBL" id="MBL4951046.1"/>
    </source>
</evidence>
<reference evidence="1 2" key="1">
    <citation type="submission" date="2021-01" db="EMBL/GenBank/DDBJ databases">
        <title>Genome public.</title>
        <authorList>
            <person name="Liu C."/>
            <person name="Sun Q."/>
        </authorList>
    </citation>
    <scope>NUCLEOTIDE SEQUENCE [LARGE SCALE GENOMIC DNA]</scope>
    <source>
        <strain evidence="1 2">YIM B02564</strain>
    </source>
</reference>
<dbReference type="Proteomes" id="UP000623967">
    <property type="component" value="Unassembled WGS sequence"/>
</dbReference>